<dbReference type="OrthoDB" id="2421414at2759"/>
<keyword evidence="1" id="KW-0175">Coiled coil</keyword>
<name>A0A9N9DE99_9GLOM</name>
<reference evidence="2" key="1">
    <citation type="submission" date="2021-06" db="EMBL/GenBank/DDBJ databases">
        <authorList>
            <person name="Kallberg Y."/>
            <person name="Tangrot J."/>
            <person name="Rosling A."/>
        </authorList>
    </citation>
    <scope>NUCLEOTIDE SEQUENCE</scope>
    <source>
        <strain evidence="2">FL130A</strain>
    </source>
</reference>
<dbReference type="AlphaFoldDB" id="A0A9N9DE99"/>
<evidence type="ECO:0000313" key="3">
    <source>
        <dbReference type="Proteomes" id="UP000789508"/>
    </source>
</evidence>
<sequence>MQEDFELQKQELQNQINAFCEHLAAIKQEIQKKDEKIIDLHKDIESRKAAFIEAKKSQWNEYKKINSFDSFKLIKDIERIQADVGAVVNMTKQADEFHYKNYKISDGNEKLSYILQRFIVRRVFYFVENIAEICEFENKHKEEFVEQFIIYHTQELCMLAEKLSTHRVGSDGFTCITPIKIRQQVCAALGARGFHKKEWHPTIKLLGDIIIDQLNQSRKLPQEMNEEMQARIYDLVLELLKLRFRIDTQEPIPELRWFKTGEPIHVGLMDVKDNEELEVDLCYFPVIGAFLDDPNPQNRRIYFKAQVLTRTKKHDQSDRRDRSGDLVKNAWNSLPKKLF</sequence>
<evidence type="ECO:0000256" key="1">
    <source>
        <dbReference type="SAM" id="Coils"/>
    </source>
</evidence>
<dbReference type="Proteomes" id="UP000789508">
    <property type="component" value="Unassembled WGS sequence"/>
</dbReference>
<organism evidence="2 3">
    <name type="scientific">Ambispora leptoticha</name>
    <dbReference type="NCBI Taxonomy" id="144679"/>
    <lineage>
        <taxon>Eukaryota</taxon>
        <taxon>Fungi</taxon>
        <taxon>Fungi incertae sedis</taxon>
        <taxon>Mucoromycota</taxon>
        <taxon>Glomeromycotina</taxon>
        <taxon>Glomeromycetes</taxon>
        <taxon>Archaeosporales</taxon>
        <taxon>Ambisporaceae</taxon>
        <taxon>Ambispora</taxon>
    </lineage>
</organism>
<protein>
    <submittedName>
        <fullName evidence="2">14214_t:CDS:1</fullName>
    </submittedName>
</protein>
<gene>
    <name evidence="2" type="ORF">ALEPTO_LOCUS9537</name>
</gene>
<evidence type="ECO:0000313" key="2">
    <source>
        <dbReference type="EMBL" id="CAG8635774.1"/>
    </source>
</evidence>
<comment type="caution">
    <text evidence="2">The sequence shown here is derived from an EMBL/GenBank/DDBJ whole genome shotgun (WGS) entry which is preliminary data.</text>
</comment>
<keyword evidence="3" id="KW-1185">Reference proteome</keyword>
<proteinExistence type="predicted"/>
<dbReference type="EMBL" id="CAJVPS010007531">
    <property type="protein sequence ID" value="CAG8635774.1"/>
    <property type="molecule type" value="Genomic_DNA"/>
</dbReference>
<feature type="coiled-coil region" evidence="1">
    <location>
        <begin position="9"/>
        <end position="43"/>
    </location>
</feature>
<accession>A0A9N9DE99</accession>